<evidence type="ECO:0000313" key="2">
    <source>
        <dbReference type="Proteomes" id="UP000616151"/>
    </source>
</evidence>
<dbReference type="EMBL" id="JAENHL010000008">
    <property type="protein sequence ID" value="MBK1869344.1"/>
    <property type="molecule type" value="Genomic_DNA"/>
</dbReference>
<proteinExistence type="predicted"/>
<keyword evidence="2" id="KW-1185">Reference proteome</keyword>
<sequence>MIEAFALLLLCQLAGEILSHGFGLPMPGPVVGLLLLFAGLFVAQRFVTLSPQTINDTALGRTTGGLLQHLSLLFVPAGVGVIDHLGLINSYGPVLFLALLVSTALSLAVTALVFTWVKNRQTGRMAS</sequence>
<evidence type="ECO:0000313" key="1">
    <source>
        <dbReference type="EMBL" id="MBK1869344.1"/>
    </source>
</evidence>
<name>A0ACC5R9J4_9HYPH</name>
<dbReference type="Proteomes" id="UP000616151">
    <property type="component" value="Unassembled WGS sequence"/>
</dbReference>
<accession>A0ACC5R9J4</accession>
<gene>
    <name evidence="1" type="ORF">JHL16_23490</name>
</gene>
<reference evidence="1" key="1">
    <citation type="submission" date="2021-01" db="EMBL/GenBank/DDBJ databases">
        <authorList>
            <person name="Sun Q."/>
        </authorList>
    </citation>
    <scope>NUCLEOTIDE SEQUENCE</scope>
    <source>
        <strain evidence="1">YIM B02566</strain>
    </source>
</reference>
<protein>
    <submittedName>
        <fullName evidence="1">CidA/LrgA family protein</fullName>
    </submittedName>
</protein>
<organism evidence="1 2">
    <name type="scientific">Taklimakanibacter albus</name>
    <dbReference type="NCBI Taxonomy" id="2800327"/>
    <lineage>
        <taxon>Bacteria</taxon>
        <taxon>Pseudomonadati</taxon>
        <taxon>Pseudomonadota</taxon>
        <taxon>Alphaproteobacteria</taxon>
        <taxon>Hyphomicrobiales</taxon>
        <taxon>Aestuariivirgaceae</taxon>
        <taxon>Taklimakanibacter</taxon>
    </lineage>
</organism>
<comment type="caution">
    <text evidence="1">The sequence shown here is derived from an EMBL/GenBank/DDBJ whole genome shotgun (WGS) entry which is preliminary data.</text>
</comment>